<accession>A0A8C4ST63</accession>
<dbReference type="PANTHER" id="PTHR24062">
    <property type="entry name" value="VOMERONASAL TYPE-1 RECEPTOR"/>
    <property type="match status" value="1"/>
</dbReference>
<name>A0A8C4ST63_ERPCA</name>
<dbReference type="Proteomes" id="UP000694620">
    <property type="component" value="Chromosome 3"/>
</dbReference>
<evidence type="ECO:0000256" key="4">
    <source>
        <dbReference type="ARBA" id="ARBA00022507"/>
    </source>
</evidence>
<keyword evidence="3 11" id="KW-1003">Cell membrane</keyword>
<dbReference type="Gene3D" id="1.20.1070.10">
    <property type="entry name" value="Rhodopsin 7-helix transmembrane proteins"/>
    <property type="match status" value="1"/>
</dbReference>
<comment type="subcellular location">
    <subcellularLocation>
        <location evidence="1 11">Cell membrane</location>
        <topology evidence="1 11">Multi-pass membrane protein</topology>
    </subcellularLocation>
</comment>
<dbReference type="Ensembl" id="ENSECRT00000022786.1">
    <property type="protein sequence ID" value="ENSECRP00000022312.1"/>
    <property type="gene ID" value="ENSECRG00000015073.1"/>
</dbReference>
<feature type="domain" description="G-protein coupled receptors family 1 profile" evidence="12">
    <location>
        <begin position="41"/>
        <end position="307"/>
    </location>
</feature>
<reference evidence="13" key="2">
    <citation type="submission" date="2025-08" db="UniProtKB">
        <authorList>
            <consortium name="Ensembl"/>
        </authorList>
    </citation>
    <scope>IDENTIFICATION</scope>
</reference>
<keyword evidence="14" id="KW-1185">Reference proteome</keyword>
<evidence type="ECO:0000256" key="5">
    <source>
        <dbReference type="ARBA" id="ARBA00022692"/>
    </source>
</evidence>
<dbReference type="GO" id="GO:0016503">
    <property type="term" value="F:pheromone receptor activity"/>
    <property type="evidence" value="ECO:0007669"/>
    <property type="project" value="InterPro"/>
</dbReference>
<comment type="similarity">
    <text evidence="2 11">Belongs to the G-protein coupled receptor 1 family.</text>
</comment>
<evidence type="ECO:0000313" key="13">
    <source>
        <dbReference type="Ensembl" id="ENSECRP00000022312.1"/>
    </source>
</evidence>
<keyword evidence="5 11" id="KW-0812">Transmembrane</keyword>
<keyword evidence="8 11" id="KW-0472">Membrane</keyword>
<reference evidence="13" key="1">
    <citation type="submission" date="2021-06" db="EMBL/GenBank/DDBJ databases">
        <authorList>
            <consortium name="Wellcome Sanger Institute Data Sharing"/>
        </authorList>
    </citation>
    <scope>NUCLEOTIDE SEQUENCE [LARGE SCALE GENOMIC DNA]</scope>
</reference>
<evidence type="ECO:0000256" key="6">
    <source>
        <dbReference type="ARBA" id="ARBA00022989"/>
    </source>
</evidence>
<sequence>HIIVSVLKNVTPKLCIFLPPSPHFSSVNRPFLILTLISTPSNLAICCAFLDMLLTDGKLMATDIILFHLALSNLMVALSRSVPQTLTAFGCTNLFDDLGCKVIVFCFRLYRGLSISLTCLLSVYQAVIISPAITKLAMLKNGLSRSLVPLIIFLYVFCGSTNVYPILYAVSKLINNTVPPYTFNLEFCFIPYPDAASYVSAGLINFFRDFLFILLMAIMSVYILILLYQHGKKVKSIRSSDRGHSEARPETKASRAVVTLVILYVIFFGVDNVIWLYSLSVFRVATLINDIRVFFATLYTSVCPVVVIATNPKVKAKLAFQTLNVLHSLLLKVYVNS</sequence>
<keyword evidence="10 11" id="KW-0807">Transducer</keyword>
<feature type="transmembrane region" description="Helical" evidence="11">
    <location>
        <begin position="291"/>
        <end position="310"/>
    </location>
</feature>
<dbReference type="GO" id="GO:0019236">
    <property type="term" value="P:response to pheromone"/>
    <property type="evidence" value="ECO:0007669"/>
    <property type="project" value="UniProtKB-KW"/>
</dbReference>
<evidence type="ECO:0000313" key="14">
    <source>
        <dbReference type="Proteomes" id="UP000694620"/>
    </source>
</evidence>
<reference evidence="13" key="3">
    <citation type="submission" date="2025-09" db="UniProtKB">
        <authorList>
            <consortium name="Ensembl"/>
        </authorList>
    </citation>
    <scope>IDENTIFICATION</scope>
</reference>
<dbReference type="InterPro" id="IPR004072">
    <property type="entry name" value="Vmron_rcpt_1"/>
</dbReference>
<feature type="transmembrane region" description="Helical" evidence="11">
    <location>
        <begin position="147"/>
        <end position="170"/>
    </location>
</feature>
<dbReference type="SUPFAM" id="SSF81321">
    <property type="entry name" value="Family A G protein-coupled receptor-like"/>
    <property type="match status" value="1"/>
</dbReference>
<evidence type="ECO:0000256" key="11">
    <source>
        <dbReference type="RuleBase" id="RU364061"/>
    </source>
</evidence>
<keyword evidence="6 11" id="KW-1133">Transmembrane helix</keyword>
<feature type="transmembrane region" description="Helical" evidence="11">
    <location>
        <begin position="210"/>
        <end position="228"/>
    </location>
</feature>
<evidence type="ECO:0000256" key="3">
    <source>
        <dbReference type="ARBA" id="ARBA00022475"/>
    </source>
</evidence>
<evidence type="ECO:0000256" key="8">
    <source>
        <dbReference type="ARBA" id="ARBA00023136"/>
    </source>
</evidence>
<dbReference type="GO" id="GO:0005886">
    <property type="term" value="C:plasma membrane"/>
    <property type="evidence" value="ECO:0007669"/>
    <property type="project" value="UniProtKB-SubCell"/>
</dbReference>
<protein>
    <recommendedName>
        <fullName evidence="11">Vomeronasal type-1 receptor</fullName>
    </recommendedName>
</protein>
<evidence type="ECO:0000256" key="2">
    <source>
        <dbReference type="ARBA" id="ARBA00010663"/>
    </source>
</evidence>
<dbReference type="AlphaFoldDB" id="A0A8C4ST63"/>
<dbReference type="GeneTree" id="ENSGT01030000234553"/>
<feature type="transmembrane region" description="Helical" evidence="11">
    <location>
        <begin position="31"/>
        <end position="53"/>
    </location>
</feature>
<proteinExistence type="inferred from homology"/>
<dbReference type="InterPro" id="IPR017452">
    <property type="entry name" value="GPCR_Rhodpsn_7TM"/>
</dbReference>
<dbReference type="Pfam" id="PF03402">
    <property type="entry name" value="V1R"/>
    <property type="match status" value="1"/>
</dbReference>
<keyword evidence="7 11" id="KW-0297">G-protein coupled receptor</keyword>
<feature type="transmembrane region" description="Helical" evidence="11">
    <location>
        <begin position="102"/>
        <end position="127"/>
    </location>
</feature>
<keyword evidence="9 11" id="KW-0675">Receptor</keyword>
<dbReference type="PROSITE" id="PS50262">
    <property type="entry name" value="G_PROTEIN_RECEP_F1_2"/>
    <property type="match status" value="1"/>
</dbReference>
<evidence type="ECO:0000256" key="10">
    <source>
        <dbReference type="ARBA" id="ARBA00023224"/>
    </source>
</evidence>
<evidence type="ECO:0000259" key="12">
    <source>
        <dbReference type="PROSITE" id="PS50262"/>
    </source>
</evidence>
<evidence type="ECO:0000256" key="9">
    <source>
        <dbReference type="ARBA" id="ARBA00023170"/>
    </source>
</evidence>
<evidence type="ECO:0000256" key="7">
    <source>
        <dbReference type="ARBA" id="ARBA00023040"/>
    </source>
</evidence>
<organism evidence="13 14">
    <name type="scientific">Erpetoichthys calabaricus</name>
    <name type="common">Rope fish</name>
    <name type="synonym">Calamoichthys calabaricus</name>
    <dbReference type="NCBI Taxonomy" id="27687"/>
    <lineage>
        <taxon>Eukaryota</taxon>
        <taxon>Metazoa</taxon>
        <taxon>Chordata</taxon>
        <taxon>Craniata</taxon>
        <taxon>Vertebrata</taxon>
        <taxon>Euteleostomi</taxon>
        <taxon>Actinopterygii</taxon>
        <taxon>Polypteriformes</taxon>
        <taxon>Polypteridae</taxon>
        <taxon>Erpetoichthys</taxon>
    </lineage>
</organism>
<feature type="transmembrane region" description="Helical" evidence="11">
    <location>
        <begin position="257"/>
        <end position="279"/>
    </location>
</feature>
<keyword evidence="4 11" id="KW-0589">Pheromone response</keyword>
<evidence type="ECO:0000256" key="1">
    <source>
        <dbReference type="ARBA" id="ARBA00004651"/>
    </source>
</evidence>